<keyword evidence="1" id="KW-1133">Transmembrane helix</keyword>
<proteinExistence type="predicted"/>
<comment type="caution">
    <text evidence="2">The sequence shown here is derived from an EMBL/GenBank/DDBJ whole genome shotgun (WGS) entry which is preliminary data.</text>
</comment>
<accession>A0A8T0A367</accession>
<dbReference type="Proteomes" id="UP000605970">
    <property type="component" value="Unassembled WGS sequence"/>
</dbReference>
<name>A0A8T0A367_9BILA</name>
<feature type="non-terminal residue" evidence="2">
    <location>
        <position position="1"/>
    </location>
</feature>
<keyword evidence="3" id="KW-1185">Reference proteome</keyword>
<reference evidence="2" key="1">
    <citation type="journal article" date="2020" name="Ecol. Evol.">
        <title>Genome structure and content of the rice root-knot nematode (Meloidogyne graminicola).</title>
        <authorList>
            <person name="Phan N.T."/>
            <person name="Danchin E.G.J."/>
            <person name="Klopp C."/>
            <person name="Perfus-Barbeoch L."/>
            <person name="Kozlowski D.K."/>
            <person name="Koutsovoulos G.D."/>
            <person name="Lopez-Roques C."/>
            <person name="Bouchez O."/>
            <person name="Zahm M."/>
            <person name="Besnard G."/>
            <person name="Bellafiore S."/>
        </authorList>
    </citation>
    <scope>NUCLEOTIDE SEQUENCE</scope>
    <source>
        <strain evidence="2">VN-18</strain>
    </source>
</reference>
<keyword evidence="1" id="KW-0812">Transmembrane</keyword>
<organism evidence="2 3">
    <name type="scientific">Meloidogyne graminicola</name>
    <dbReference type="NCBI Taxonomy" id="189291"/>
    <lineage>
        <taxon>Eukaryota</taxon>
        <taxon>Metazoa</taxon>
        <taxon>Ecdysozoa</taxon>
        <taxon>Nematoda</taxon>
        <taxon>Chromadorea</taxon>
        <taxon>Rhabditida</taxon>
        <taxon>Tylenchina</taxon>
        <taxon>Tylenchomorpha</taxon>
        <taxon>Tylenchoidea</taxon>
        <taxon>Meloidogynidae</taxon>
        <taxon>Meloidogyninae</taxon>
        <taxon>Meloidogyne</taxon>
    </lineage>
</organism>
<dbReference type="AlphaFoldDB" id="A0A8T0A367"/>
<gene>
    <name evidence="2" type="ORF">Mgra_00000681</name>
</gene>
<protein>
    <submittedName>
        <fullName evidence="2">Uncharacterized protein</fullName>
    </submittedName>
</protein>
<evidence type="ECO:0000313" key="3">
    <source>
        <dbReference type="Proteomes" id="UP000605970"/>
    </source>
</evidence>
<evidence type="ECO:0000256" key="1">
    <source>
        <dbReference type="SAM" id="Phobius"/>
    </source>
</evidence>
<evidence type="ECO:0000313" key="2">
    <source>
        <dbReference type="EMBL" id="KAF7639759.1"/>
    </source>
</evidence>
<keyword evidence="1" id="KW-0472">Membrane</keyword>
<feature type="transmembrane region" description="Helical" evidence="1">
    <location>
        <begin position="20"/>
        <end position="38"/>
    </location>
</feature>
<sequence length="45" mass="5282">GTTIKNIKYFCLLSNKNLRLKVHLVAFSSLLIFMLIELKERLTRC</sequence>
<dbReference type="EMBL" id="JABEBT010000003">
    <property type="protein sequence ID" value="KAF7639759.1"/>
    <property type="molecule type" value="Genomic_DNA"/>
</dbReference>